<dbReference type="Pfam" id="PF16282">
    <property type="entry name" value="SANT_DAMP1_like"/>
    <property type="match status" value="1"/>
</dbReference>
<accession>A0AA40GEC6</accession>
<feature type="signal peptide" evidence="12">
    <location>
        <begin position="1"/>
        <end position="28"/>
    </location>
</feature>
<organism evidence="16 17">
    <name type="scientific">Melipona bicolor</name>
    <dbReference type="NCBI Taxonomy" id="60889"/>
    <lineage>
        <taxon>Eukaryota</taxon>
        <taxon>Metazoa</taxon>
        <taxon>Ecdysozoa</taxon>
        <taxon>Arthropoda</taxon>
        <taxon>Hexapoda</taxon>
        <taxon>Insecta</taxon>
        <taxon>Pterygota</taxon>
        <taxon>Neoptera</taxon>
        <taxon>Endopterygota</taxon>
        <taxon>Hymenoptera</taxon>
        <taxon>Apocrita</taxon>
        <taxon>Aculeata</taxon>
        <taxon>Apoidea</taxon>
        <taxon>Anthophila</taxon>
        <taxon>Apidae</taxon>
        <taxon>Melipona</taxon>
    </lineage>
</organism>
<evidence type="ECO:0000256" key="12">
    <source>
        <dbReference type="SAM" id="SignalP"/>
    </source>
</evidence>
<reference evidence="16" key="1">
    <citation type="submission" date="2021-10" db="EMBL/GenBank/DDBJ databases">
        <title>Melipona bicolor Genome sequencing and assembly.</title>
        <authorList>
            <person name="Araujo N.S."/>
            <person name="Arias M.C."/>
        </authorList>
    </citation>
    <scope>NUCLEOTIDE SEQUENCE</scope>
    <source>
        <strain evidence="16">USP_2M_L1-L4_2017</strain>
        <tissue evidence="16">Whole body</tissue>
    </source>
</reference>
<dbReference type="InterPro" id="IPR027109">
    <property type="entry name" value="Swc4/Dmap1"/>
</dbReference>
<evidence type="ECO:0000256" key="11">
    <source>
        <dbReference type="SAM" id="MobiDB-lite"/>
    </source>
</evidence>
<evidence type="ECO:0000256" key="3">
    <source>
        <dbReference type="ARBA" id="ARBA00022692"/>
    </source>
</evidence>
<dbReference type="Gene3D" id="1.10.10.60">
    <property type="entry name" value="Homeodomain-like"/>
    <property type="match status" value="1"/>
</dbReference>
<dbReference type="GO" id="GO:0000812">
    <property type="term" value="C:Swr1 complex"/>
    <property type="evidence" value="ECO:0007669"/>
    <property type="project" value="TreeGrafter"/>
</dbReference>
<evidence type="ECO:0000256" key="7">
    <source>
        <dbReference type="ARBA" id="ARBA00023136"/>
    </source>
</evidence>
<evidence type="ECO:0000256" key="2">
    <source>
        <dbReference type="ARBA" id="ARBA00004141"/>
    </source>
</evidence>
<protein>
    <recommendedName>
        <fullName evidence="10">DNA methyltransferase 1-associated protein 1</fullName>
    </recommendedName>
</protein>
<evidence type="ECO:0000313" key="16">
    <source>
        <dbReference type="EMBL" id="KAK1136287.1"/>
    </source>
</evidence>
<dbReference type="GO" id="GO:0006281">
    <property type="term" value="P:DNA repair"/>
    <property type="evidence" value="ECO:0007669"/>
    <property type="project" value="InterPro"/>
</dbReference>
<feature type="domain" description="TM2" evidence="13">
    <location>
        <begin position="172"/>
        <end position="210"/>
    </location>
</feature>
<keyword evidence="9" id="KW-0539">Nucleus</keyword>
<evidence type="ECO:0000256" key="8">
    <source>
        <dbReference type="ARBA" id="ARBA00023163"/>
    </source>
</evidence>
<evidence type="ECO:0000259" key="14">
    <source>
        <dbReference type="Pfam" id="PF05499"/>
    </source>
</evidence>
<evidence type="ECO:0000313" key="17">
    <source>
        <dbReference type="Proteomes" id="UP001177670"/>
    </source>
</evidence>
<dbReference type="GO" id="GO:0035267">
    <property type="term" value="C:NuA4 histone acetyltransferase complex"/>
    <property type="evidence" value="ECO:0007669"/>
    <property type="project" value="InterPro"/>
</dbReference>
<evidence type="ECO:0000256" key="1">
    <source>
        <dbReference type="ARBA" id="ARBA00004123"/>
    </source>
</evidence>
<comment type="caution">
    <text evidence="16">The sequence shown here is derived from an EMBL/GenBank/DDBJ whole genome shotgun (WGS) entry which is preliminary data.</text>
</comment>
<gene>
    <name evidence="16" type="ORF">K0M31_000851</name>
</gene>
<dbReference type="GO" id="GO:0003714">
    <property type="term" value="F:transcription corepressor activity"/>
    <property type="evidence" value="ECO:0007669"/>
    <property type="project" value="TreeGrafter"/>
</dbReference>
<keyword evidence="8" id="KW-0804">Transcription</keyword>
<feature type="domain" description="DNA methyltransferase 1-associated 1" evidence="14">
    <location>
        <begin position="471"/>
        <end position="636"/>
    </location>
</feature>
<dbReference type="InterPro" id="IPR008468">
    <property type="entry name" value="DMAP1"/>
</dbReference>
<keyword evidence="6" id="KW-0805">Transcription regulation</keyword>
<evidence type="ECO:0000256" key="10">
    <source>
        <dbReference type="ARBA" id="ARBA00067416"/>
    </source>
</evidence>
<evidence type="ECO:0000256" key="4">
    <source>
        <dbReference type="ARBA" id="ARBA00022853"/>
    </source>
</evidence>
<keyword evidence="7" id="KW-0472">Membrane</keyword>
<dbReference type="InterPro" id="IPR007829">
    <property type="entry name" value="TM2"/>
</dbReference>
<dbReference type="GO" id="GO:0016020">
    <property type="term" value="C:membrane"/>
    <property type="evidence" value="ECO:0007669"/>
    <property type="project" value="UniProtKB-SubCell"/>
</dbReference>
<evidence type="ECO:0000256" key="6">
    <source>
        <dbReference type="ARBA" id="ARBA00023015"/>
    </source>
</evidence>
<dbReference type="Pfam" id="PF05154">
    <property type="entry name" value="TM2"/>
    <property type="match status" value="1"/>
</dbReference>
<proteinExistence type="predicted"/>
<dbReference type="PANTHER" id="PTHR12855:SF10">
    <property type="entry name" value="DNA METHYLTRANSFERASE 1-ASSOCIATED PROTEIN 1"/>
    <property type="match status" value="1"/>
</dbReference>
<feature type="chain" id="PRO_5041223326" description="DNA methyltransferase 1-associated protein 1" evidence="12">
    <location>
        <begin position="29"/>
        <end position="668"/>
    </location>
</feature>
<keyword evidence="5" id="KW-1133">Transmembrane helix</keyword>
<dbReference type="PANTHER" id="PTHR12855">
    <property type="entry name" value="DNA METHYLTRANSFERASE 1-ASSOCIATED PROTEIN 1 FAMILY MEMBER"/>
    <property type="match status" value="1"/>
</dbReference>
<dbReference type="Proteomes" id="UP001177670">
    <property type="component" value="Unassembled WGS sequence"/>
</dbReference>
<feature type="domain" description="DAMP1 SANT/Myb-like" evidence="15">
    <location>
        <begin position="355"/>
        <end position="433"/>
    </location>
</feature>
<sequence length="668" mass="76683">MNVVRINSRNVIFILLAIFSTTIKQAHMGYESAIKYAQKEANVNSTPAYSSTKEEISRLCPSGVACSELSGDCLKCNLNPNCVYGAVYVANCSVLENIDCVGEQFFQKKYICRYCYQTEHWEHECHQKNSCSSVASPRQYYRTNCTVNGDILCLGRRRFMKNLLCNWTVGYRWSTALILSITLGGFGADRFYLGHWQEGIGKLFSFGGLGNSCDCVWFANDEKAKYLTMKDKSLSKLDSMADVRDILDIEVPTTSELTKESIIGSDKKNRKKYEYKVPKRPEGMHREVFALLCKDNNDVPPLFPTDTAKGYKQVRAKLGMRKVRPWKWTPFTNPARTDGAVFHHWRRVADAGKEYPFAKFNKKVPIPTYTNAEYVQHLVTNGWTRAETDHLFDLCRRFDLRFIIIKDRWDCTKFPARSVEDLKERYYQVCAALTKAKSHTDKVYIFDAEHEKRRKEQLKKLFERTPEQVEEEQMLLAELRKIEQRKKERDRKTQDLQKLITAADHQADPRKNERKPAKKSGASARNRPNKADTSHTVESAGIKFPDFKNSGVSLRSQRIKLPSSLGQKKMKGIEQMLNELRIELNPPPTEQICQQFNELRSDIVLHYELRSALSTCDYELQSLRHQYEALAPGKTLTIPPALLPKTESEVKADIIDVVGSPSMPSITH</sequence>
<feature type="compositionally biased region" description="Basic and acidic residues" evidence="11">
    <location>
        <begin position="505"/>
        <end position="515"/>
    </location>
</feature>
<evidence type="ECO:0000259" key="15">
    <source>
        <dbReference type="Pfam" id="PF16282"/>
    </source>
</evidence>
<keyword evidence="4" id="KW-0156">Chromatin regulator</keyword>
<feature type="region of interest" description="Disordered" evidence="11">
    <location>
        <begin position="500"/>
        <end position="542"/>
    </location>
</feature>
<name>A0AA40GEC6_9HYME</name>
<evidence type="ECO:0000256" key="5">
    <source>
        <dbReference type="ARBA" id="ARBA00022989"/>
    </source>
</evidence>
<keyword evidence="17" id="KW-1185">Reference proteome</keyword>
<keyword evidence="3" id="KW-0812">Transmembrane</keyword>
<comment type="subcellular location">
    <subcellularLocation>
        <location evidence="2">Membrane</location>
        <topology evidence="2">Multi-pass membrane protein</topology>
    </subcellularLocation>
    <subcellularLocation>
        <location evidence="1">Nucleus</location>
    </subcellularLocation>
</comment>
<keyword evidence="12" id="KW-0732">Signal</keyword>
<dbReference type="AlphaFoldDB" id="A0AA40GEC6"/>
<dbReference type="InterPro" id="IPR032563">
    <property type="entry name" value="DAMP1_SANT-like"/>
</dbReference>
<dbReference type="Pfam" id="PF05499">
    <property type="entry name" value="DMAP1"/>
    <property type="match status" value="1"/>
</dbReference>
<dbReference type="EMBL" id="JAHYIQ010000001">
    <property type="protein sequence ID" value="KAK1136287.1"/>
    <property type="molecule type" value="Genomic_DNA"/>
</dbReference>
<dbReference type="GO" id="GO:0000122">
    <property type="term" value="P:negative regulation of transcription by RNA polymerase II"/>
    <property type="evidence" value="ECO:0007669"/>
    <property type="project" value="TreeGrafter"/>
</dbReference>
<dbReference type="GO" id="GO:0006338">
    <property type="term" value="P:chromatin remodeling"/>
    <property type="evidence" value="ECO:0007669"/>
    <property type="project" value="InterPro"/>
</dbReference>
<dbReference type="FunFam" id="1.10.10.60:FF:000087">
    <property type="entry name" value="DNA methyltransferase 1-associated protein 1"/>
    <property type="match status" value="1"/>
</dbReference>
<evidence type="ECO:0000259" key="13">
    <source>
        <dbReference type="Pfam" id="PF05154"/>
    </source>
</evidence>
<evidence type="ECO:0000256" key="9">
    <source>
        <dbReference type="ARBA" id="ARBA00023242"/>
    </source>
</evidence>